<reference evidence="3" key="1">
    <citation type="journal article" date="2019" name="Int. J. Syst. Evol. Microbiol.">
        <title>The Global Catalogue of Microorganisms (GCM) 10K type strain sequencing project: providing services to taxonomists for standard genome sequencing and annotation.</title>
        <authorList>
            <consortium name="The Broad Institute Genomics Platform"/>
            <consortium name="The Broad Institute Genome Sequencing Center for Infectious Disease"/>
            <person name="Wu L."/>
            <person name="Ma J."/>
        </authorList>
    </citation>
    <scope>NUCLEOTIDE SEQUENCE [LARGE SCALE GENOMIC DNA]</scope>
    <source>
        <strain evidence="3">KCTC 52094</strain>
    </source>
</reference>
<accession>A0ABV7G0F6</accession>
<proteinExistence type="predicted"/>
<sequence length="58" mass="5769">MTNPVVNGFLLALMGFAVGAALLGVMLERATRCPGALAGVVVVAMIGLSWGGAVLLAQ</sequence>
<feature type="transmembrane region" description="Helical" evidence="1">
    <location>
        <begin position="6"/>
        <end position="25"/>
    </location>
</feature>
<name>A0ABV7G0F6_9PROT</name>
<keyword evidence="1" id="KW-1133">Transmembrane helix</keyword>
<evidence type="ECO:0000256" key="1">
    <source>
        <dbReference type="SAM" id="Phobius"/>
    </source>
</evidence>
<organism evidence="2 3">
    <name type="scientific">Teichococcus globiformis</name>
    <dbReference type="NCBI Taxonomy" id="2307229"/>
    <lineage>
        <taxon>Bacteria</taxon>
        <taxon>Pseudomonadati</taxon>
        <taxon>Pseudomonadota</taxon>
        <taxon>Alphaproteobacteria</taxon>
        <taxon>Acetobacterales</taxon>
        <taxon>Roseomonadaceae</taxon>
        <taxon>Roseomonas</taxon>
    </lineage>
</organism>
<gene>
    <name evidence="2" type="ORF">ACFOD4_08095</name>
</gene>
<dbReference type="Proteomes" id="UP001595593">
    <property type="component" value="Unassembled WGS sequence"/>
</dbReference>
<dbReference type="RefSeq" id="WP_379595442.1">
    <property type="nucleotide sequence ID" value="NZ_JBHRTN010000008.1"/>
</dbReference>
<dbReference type="EMBL" id="JBHRTN010000008">
    <property type="protein sequence ID" value="MFC3125018.1"/>
    <property type="molecule type" value="Genomic_DNA"/>
</dbReference>
<comment type="caution">
    <text evidence="2">The sequence shown here is derived from an EMBL/GenBank/DDBJ whole genome shotgun (WGS) entry which is preliminary data.</text>
</comment>
<protein>
    <submittedName>
        <fullName evidence="2">Uncharacterized protein</fullName>
    </submittedName>
</protein>
<evidence type="ECO:0000313" key="3">
    <source>
        <dbReference type="Proteomes" id="UP001595593"/>
    </source>
</evidence>
<feature type="transmembrane region" description="Helical" evidence="1">
    <location>
        <begin position="37"/>
        <end position="57"/>
    </location>
</feature>
<keyword evidence="1" id="KW-0472">Membrane</keyword>
<keyword evidence="1" id="KW-0812">Transmembrane</keyword>
<keyword evidence="3" id="KW-1185">Reference proteome</keyword>
<evidence type="ECO:0000313" key="2">
    <source>
        <dbReference type="EMBL" id="MFC3125018.1"/>
    </source>
</evidence>